<feature type="transmembrane region" description="Helical" evidence="2">
    <location>
        <begin position="59"/>
        <end position="84"/>
    </location>
</feature>
<organism evidence="3 4">
    <name type="scientific">Lyngbya confervoides BDU141951</name>
    <dbReference type="NCBI Taxonomy" id="1574623"/>
    <lineage>
        <taxon>Bacteria</taxon>
        <taxon>Bacillati</taxon>
        <taxon>Cyanobacteriota</taxon>
        <taxon>Cyanophyceae</taxon>
        <taxon>Oscillatoriophycideae</taxon>
        <taxon>Oscillatoriales</taxon>
        <taxon>Microcoleaceae</taxon>
        <taxon>Lyngbya</taxon>
    </lineage>
</organism>
<proteinExistence type="predicted"/>
<evidence type="ECO:0000313" key="3">
    <source>
        <dbReference type="EMBL" id="MCM1982615.1"/>
    </source>
</evidence>
<comment type="caution">
    <text evidence="3">The sequence shown here is derived from an EMBL/GenBank/DDBJ whole genome shotgun (WGS) entry which is preliminary data.</text>
</comment>
<dbReference type="AlphaFoldDB" id="A0ABD4T2N6"/>
<feature type="compositionally biased region" description="Pro residues" evidence="1">
    <location>
        <begin position="15"/>
        <end position="25"/>
    </location>
</feature>
<evidence type="ECO:0000256" key="1">
    <source>
        <dbReference type="SAM" id="MobiDB-lite"/>
    </source>
</evidence>
<dbReference type="RefSeq" id="WP_250833284.1">
    <property type="nucleotide sequence ID" value="NZ_JTHE03000044.1"/>
</dbReference>
<gene>
    <name evidence="3" type="ORF">QQ91_0007230</name>
</gene>
<reference evidence="3 4" key="1">
    <citation type="journal article" date="2015" name="Genome Announc.">
        <title>Draft Genome Sequence of Filamentous Marine Cyanobacterium Lyngbya confervoides Strain BDU141951.</title>
        <authorList>
            <person name="Chandrababunaidu M.M."/>
            <person name="Sen D."/>
            <person name="Tripathy S."/>
        </authorList>
    </citation>
    <scope>NUCLEOTIDE SEQUENCE [LARGE SCALE GENOMIC DNA]</scope>
    <source>
        <strain evidence="3 4">BDU141951</strain>
    </source>
</reference>
<keyword evidence="4" id="KW-1185">Reference proteome</keyword>
<accession>A0ABD4T2N6</accession>
<feature type="compositionally biased region" description="Low complexity" evidence="1">
    <location>
        <begin position="26"/>
        <end position="45"/>
    </location>
</feature>
<dbReference type="Proteomes" id="UP000031561">
    <property type="component" value="Unassembled WGS sequence"/>
</dbReference>
<sequence length="317" mass="34681">MGYLSPTLAQSPSPNASPSPSPSPSPAAATASPSPSPSGESPGEPQLATLTQKVSRLPLLMVILDAALMVIALSTMAIALRVWLSAPQRSTAEAVAASSSQLTREIAQLNHLITQLNTTHTQQLKPLSKTLDPLTTIATALGHLHSDLQDLKQVLKPPVNAPEQSNIAVSSRVDNRWDALQAFDPTQTKDGDYLQSSLQLLKDYNDFPQGLTQYIEVAETEESQSYSRLGETNKAIELVKRDRGNYWVVSEAGRDYLVPKENLKINTHNLNTVSRLFECLHYHSGSQEFRLIEPAQVSALKANEVWILEKPGVLEFR</sequence>
<protein>
    <submittedName>
        <fullName evidence="3">Uncharacterized protein</fullName>
    </submittedName>
</protein>
<evidence type="ECO:0000313" key="4">
    <source>
        <dbReference type="Proteomes" id="UP000031561"/>
    </source>
</evidence>
<keyword evidence="2" id="KW-1133">Transmembrane helix</keyword>
<evidence type="ECO:0000256" key="2">
    <source>
        <dbReference type="SAM" id="Phobius"/>
    </source>
</evidence>
<keyword evidence="2" id="KW-0472">Membrane</keyword>
<dbReference type="EMBL" id="JTHE03000044">
    <property type="protein sequence ID" value="MCM1982615.1"/>
    <property type="molecule type" value="Genomic_DNA"/>
</dbReference>
<feature type="region of interest" description="Disordered" evidence="1">
    <location>
        <begin position="1"/>
        <end position="46"/>
    </location>
</feature>
<keyword evidence="2" id="KW-0812">Transmembrane</keyword>
<name>A0ABD4T2N6_9CYAN</name>